<evidence type="ECO:0000259" key="1">
    <source>
        <dbReference type="Pfam" id="PF17517"/>
    </source>
</evidence>
<organism evidence="2 3">
    <name type="scientific">Crassostrea virginica</name>
    <name type="common">Eastern oyster</name>
    <dbReference type="NCBI Taxonomy" id="6565"/>
    <lineage>
        <taxon>Eukaryota</taxon>
        <taxon>Metazoa</taxon>
        <taxon>Spiralia</taxon>
        <taxon>Lophotrochozoa</taxon>
        <taxon>Mollusca</taxon>
        <taxon>Bivalvia</taxon>
        <taxon>Autobranchia</taxon>
        <taxon>Pteriomorphia</taxon>
        <taxon>Ostreida</taxon>
        <taxon>Ostreoidea</taxon>
        <taxon>Ostreidae</taxon>
        <taxon>Crassostrea</taxon>
    </lineage>
</organism>
<dbReference type="OrthoDB" id="10005154at2759"/>
<dbReference type="Pfam" id="PF17517">
    <property type="entry name" value="IgGFc_binding"/>
    <property type="match status" value="1"/>
</dbReference>
<feature type="domain" description="IgGFc-binding protein N-terminal" evidence="1">
    <location>
        <begin position="12"/>
        <end position="251"/>
    </location>
</feature>
<protein>
    <submittedName>
        <fullName evidence="3">Uncharacterized protein LOC111116605</fullName>
    </submittedName>
</protein>
<evidence type="ECO:0000313" key="2">
    <source>
        <dbReference type="Proteomes" id="UP000694844"/>
    </source>
</evidence>
<dbReference type="Proteomes" id="UP000694844">
    <property type="component" value="Chromosome 10"/>
</dbReference>
<dbReference type="PANTHER" id="PTHR46534">
    <property type="entry name" value="IGGFC_BINDING DOMAIN-CONTAINING PROTEIN"/>
    <property type="match status" value="1"/>
</dbReference>
<dbReference type="InterPro" id="IPR035234">
    <property type="entry name" value="IgGFc-bd_N"/>
</dbReference>
<dbReference type="PANTHER" id="PTHR46534:SF1">
    <property type="entry name" value="IGGFC-BINDING PROTEIN N-TERMINAL DOMAIN-CONTAINING PROTEIN"/>
    <property type="match status" value="1"/>
</dbReference>
<accession>A0A8B8C871</accession>
<dbReference type="KEGG" id="cvn:111116605"/>
<sequence>MNKPLHIDGITYYNNDMFNFSLDRFETYEIAHIADLTGTVIRSSVPIAAFSGNDCNKLENMGAYDHLIEQLPPIVSLDKTYIVPPNSNDRDTLIRITVIENTNLTVNIRGRSKTVTLKSLESYNTKISSTQTCTVDSPNSITVTSFGLISKTSKLGDPSMTIVPGIRQYLDYYKIVVPTGYVYNYVSIMILEDSKHVFRINGTTISSYNIVFDENVTVGNTTFNVRSIKVTEGELTASTVNGERFGLMFAGVRDYESYGFSGNSVLL</sequence>
<reference evidence="3" key="1">
    <citation type="submission" date="2025-08" db="UniProtKB">
        <authorList>
            <consortium name="RefSeq"/>
        </authorList>
    </citation>
    <scope>IDENTIFICATION</scope>
    <source>
        <tissue evidence="3">Whole sample</tissue>
    </source>
</reference>
<dbReference type="RefSeq" id="XP_022311314.1">
    <property type="nucleotide sequence ID" value="XM_022455606.1"/>
</dbReference>
<keyword evidence="2" id="KW-1185">Reference proteome</keyword>
<gene>
    <name evidence="3" type="primary">LOC111116605</name>
</gene>
<evidence type="ECO:0000313" key="3">
    <source>
        <dbReference type="RefSeq" id="XP_022311314.1"/>
    </source>
</evidence>
<name>A0A8B8C871_CRAVI</name>
<proteinExistence type="predicted"/>
<dbReference type="AlphaFoldDB" id="A0A8B8C871"/>
<dbReference type="GeneID" id="111116605"/>